<evidence type="ECO:0000259" key="3">
    <source>
        <dbReference type="PROSITE" id="PS51192"/>
    </source>
</evidence>
<dbReference type="InterPro" id="IPR049730">
    <property type="entry name" value="SNF2/RAD54-like_C"/>
</dbReference>
<dbReference type="GO" id="GO:0005524">
    <property type="term" value="F:ATP binding"/>
    <property type="evidence" value="ECO:0007669"/>
    <property type="project" value="InterPro"/>
</dbReference>
<sequence length="1386" mass="156982">MQITGSLEQYKKLSPFEQALMQFLSIVYEPAHSTLIVNCLRKLELKNPRGNRPTVANLNHYLTKFEQLGLLTPKRQCSPEIVEILSKLAVKEGTFPLYAKAIQDEAPVSYYYGKWTTRCWRAMREMRIGIYTQQFNLIDDAQEFLENQCRELVDTPPPTVQVMTDPFDADWFRGLPTSFQFYLLSNVLQYGQETLSDYPEILAFLSDETEFSSLGVDEFLPFKRLLFIELLFRGCFSEAKELVLSNRNSFQGTGALGSLHFLTGSNTEAIAAYQEDLRFLGKYSNDENVAFFGPTGLFYILALLSEQEKDFPAIANQIGIALSLFRTAKENDAYNYLATVVNSQISKGMQGTEIILPEEKDRNALTVVFAGLCQYWLNSSLSPELEREILTFFNRARTGNYDFFTIILGDILATVSHDNSEYIAITSSLREKSGILSLLSILEPEEPWKRSLQALIYATSQEKDSPQQSIRLVWTITFKGTRITIGPREQKLAPDGEWTKGRPISLSRLYQTSKLTYLSTQDRKICAAIKKVHNNETHSTSYYFDMDRALVAMIGHPLLFLAESPSTPVEFVAGEPELLVEERGEFLHIRFSQPISTDNISYFRETPTRVKIITINENHRRIAQITGKDGMTVPLSASEQVLTAIGNISSFMTVHSAIAADKASNRASNITYVEADSTIYMHLIPYGTGFRLEMFVKPFAEGGHYLKPGQGVENIMAEVKGKRLQTKRNLAQEEERARDVEELCPILDLAIDMEQENDREWHLQDPDDCLQALTELQAIRDKVVIEWPEGEKLTITHKASLENLNLKIRTNRQNWFAMSGNLTLDQGQVIELKELLAKVKNASGRFVEIAPGQFIALTQEFKKRLEDMNIFADSMDDDSNEILIHPLAAMPLEKLAAQAVTDADDGWKKQIERIQAAQNFTPELPSTLQAELRDYQREGYNWLARLAHWGVGGCLADDMGLGKTLQSLAIILKLAANGPSLVVAPTSVSTNWQSEVTRFTPTINIKLFTGKDREKTVKNLGKFDMLITTYTLLQQESELLSSVKWQTVILDEAQAIKNAATKRSKAAMSLQAEFKIITTGTPIENHLGELWNLFHFINPGLLGSLNSFNERFAIPIERYQDRDAKLKLKKLIRPFILRRIKSQVLEELPSRTEITLDVKMTPEEAHFYEALRQNAIDLLENSKNRKGRHIQILTEIMKLRQACCNPRLLDNDTSIESSKLKVFASLVEELIGGNHKALVFSQFIGHLRIIREYLDEQGIYYQYLDGSTSSKKRKERVEAFQSGQGDLFLISLKAGGLGLNLTAADYVIHMDPWWNPAVEDQASDRAHRIGQTRPVTIYRLVCKDSIEEKIVKLHQEKRDLAGSLLEGSDISAKMKSDDLLDLIKAS</sequence>
<feature type="domain" description="Helicase ATP-binding" evidence="3">
    <location>
        <begin position="944"/>
        <end position="1100"/>
    </location>
</feature>
<dbReference type="CDD" id="cd18012">
    <property type="entry name" value="DEXQc_arch_SWI2_SNF2"/>
    <property type="match status" value="1"/>
</dbReference>
<dbReference type="PANTHER" id="PTHR10799">
    <property type="entry name" value="SNF2/RAD54 HELICASE FAMILY"/>
    <property type="match status" value="1"/>
</dbReference>
<dbReference type="PROSITE" id="PS51192">
    <property type="entry name" value="HELICASE_ATP_BIND_1"/>
    <property type="match status" value="1"/>
</dbReference>
<reference evidence="5" key="1">
    <citation type="submission" date="2020-09" db="EMBL/GenBank/DDBJ databases">
        <title>Desulfogranum mesoprofundum gen. nov., sp. nov., a novel mesophilic, sulfate-reducing chemolithoautotroph isolated from a deep-sea hydrothermal vent chimney in the Suiyo Seamount.</title>
        <authorList>
            <person name="Hashimoto Y."/>
            <person name="Nakagawa S."/>
        </authorList>
    </citation>
    <scope>NUCLEOTIDE SEQUENCE</scope>
    <source>
        <strain evidence="5">KT2</strain>
    </source>
</reference>
<proteinExistence type="predicted"/>
<name>A0A8D5FVI9_9BACT</name>
<dbReference type="KEGG" id="dbk:DGMP_28190"/>
<dbReference type="InterPro" id="IPR014001">
    <property type="entry name" value="Helicase_ATP-bd"/>
</dbReference>
<organism evidence="5 6">
    <name type="scientific">Desulfomarina profundi</name>
    <dbReference type="NCBI Taxonomy" id="2772557"/>
    <lineage>
        <taxon>Bacteria</taxon>
        <taxon>Pseudomonadati</taxon>
        <taxon>Thermodesulfobacteriota</taxon>
        <taxon>Desulfobulbia</taxon>
        <taxon>Desulfobulbales</taxon>
        <taxon>Desulfobulbaceae</taxon>
        <taxon>Desulfomarina</taxon>
    </lineage>
</organism>
<evidence type="ECO:0000313" key="5">
    <source>
        <dbReference type="EMBL" id="BCL62126.1"/>
    </source>
</evidence>
<dbReference type="SMART" id="SM00490">
    <property type="entry name" value="HELICc"/>
    <property type="match status" value="1"/>
</dbReference>
<dbReference type="EMBL" id="AP024086">
    <property type="protein sequence ID" value="BCL62126.1"/>
    <property type="molecule type" value="Genomic_DNA"/>
</dbReference>
<evidence type="ECO:0000256" key="1">
    <source>
        <dbReference type="ARBA" id="ARBA00022801"/>
    </source>
</evidence>
<dbReference type="Pfam" id="PF00271">
    <property type="entry name" value="Helicase_C"/>
    <property type="match status" value="1"/>
</dbReference>
<evidence type="ECO:0008006" key="7">
    <source>
        <dbReference type="Google" id="ProtNLM"/>
    </source>
</evidence>
<dbReference type="InterPro" id="IPR001650">
    <property type="entry name" value="Helicase_C-like"/>
</dbReference>
<dbReference type="InterPro" id="IPR000330">
    <property type="entry name" value="SNF2_N"/>
</dbReference>
<dbReference type="Pfam" id="PF00176">
    <property type="entry name" value="SNF2-rel_dom"/>
    <property type="match status" value="1"/>
</dbReference>
<keyword evidence="2" id="KW-0175">Coiled coil</keyword>
<dbReference type="SMART" id="SM00487">
    <property type="entry name" value="DEXDc"/>
    <property type="match status" value="1"/>
</dbReference>
<dbReference type="CDD" id="cd18793">
    <property type="entry name" value="SF2_C_SNF"/>
    <property type="match status" value="1"/>
</dbReference>
<accession>A0A8D5FVI9</accession>
<feature type="domain" description="Helicase C-terminal" evidence="4">
    <location>
        <begin position="1219"/>
        <end position="1380"/>
    </location>
</feature>
<dbReference type="RefSeq" id="WP_228854520.1">
    <property type="nucleotide sequence ID" value="NZ_AP024086.1"/>
</dbReference>
<protein>
    <recommendedName>
        <fullName evidence="7">Helicase</fullName>
    </recommendedName>
</protein>
<dbReference type="Proteomes" id="UP000826725">
    <property type="component" value="Chromosome"/>
</dbReference>
<dbReference type="GO" id="GO:0016787">
    <property type="term" value="F:hydrolase activity"/>
    <property type="evidence" value="ECO:0007669"/>
    <property type="project" value="UniProtKB-KW"/>
</dbReference>
<keyword evidence="1" id="KW-0378">Hydrolase</keyword>
<evidence type="ECO:0000259" key="4">
    <source>
        <dbReference type="PROSITE" id="PS51194"/>
    </source>
</evidence>
<evidence type="ECO:0000313" key="6">
    <source>
        <dbReference type="Proteomes" id="UP000826725"/>
    </source>
</evidence>
<evidence type="ECO:0000256" key="2">
    <source>
        <dbReference type="SAM" id="Coils"/>
    </source>
</evidence>
<keyword evidence="6" id="KW-1185">Reference proteome</keyword>
<feature type="coiled-coil region" evidence="2">
    <location>
        <begin position="716"/>
        <end position="743"/>
    </location>
</feature>
<gene>
    <name evidence="5" type="ORF">DGMP_28190</name>
</gene>
<dbReference type="PROSITE" id="PS51194">
    <property type="entry name" value="HELICASE_CTER"/>
    <property type="match status" value="1"/>
</dbReference>